<keyword evidence="1" id="KW-0687">Ribonucleoprotein</keyword>
<protein>
    <submittedName>
        <fullName evidence="1">Ribosomal protein 3</fullName>
    </submittedName>
</protein>
<dbReference type="GO" id="GO:0005840">
    <property type="term" value="C:ribosome"/>
    <property type="evidence" value="ECO:0007669"/>
    <property type="project" value="UniProtKB-KW"/>
</dbReference>
<organism evidence="1">
    <name type="scientific">Cladonia rangiferina</name>
    <dbReference type="NCBI Taxonomy" id="111670"/>
    <lineage>
        <taxon>Eukaryota</taxon>
        <taxon>Fungi</taxon>
        <taxon>Dikarya</taxon>
        <taxon>Ascomycota</taxon>
        <taxon>Pezizomycotina</taxon>
        <taxon>Lecanoromycetes</taxon>
        <taxon>OSLEUM clade</taxon>
        <taxon>Lecanoromycetidae</taxon>
        <taxon>Lecanorales</taxon>
        <taxon>Lecanorineae</taxon>
        <taxon>Cladoniaceae</taxon>
        <taxon>Cladonia</taxon>
    </lineage>
</organism>
<reference evidence="1" key="1">
    <citation type="submission" date="2017-01" db="EMBL/GenBank/DDBJ databases">
        <title>The complete mitochondrial genome of the lichenized fungus Cladonia rangiferina.</title>
        <authorList>
            <person name="Pogoda C.S."/>
            <person name="Keepers K.G."/>
            <person name="Tripp E.A."/>
            <person name="Lendemer J.C."/>
            <person name="Kane N.C."/>
        </authorList>
    </citation>
    <scope>NUCLEOTIDE SEQUENCE</scope>
</reference>
<dbReference type="RefSeq" id="YP_009442458.1">
    <property type="nucleotide sequence ID" value="NC_036309.1"/>
</dbReference>
<accession>A0A2D1P9S5</accession>
<sequence>MEKNNYSKKVCSNNIIYNYNEFNGNLRYVTRQSVGNGLLLFYNHVSKVNKNKRSLVNKVQYTTDACKRLERQLSKKYKLSKRLTNMKANNYIGKPRHFSPLSNEWYNSIYTFNMNLLKILPTLNKILLRIVKSYFNFYSRKLEKNIKSRRLRIKARRLSINKILTSKPQLKHTNDQIIITLYTYNRQKIYYLNKLKKIASLDVMDTFLPNFLKEKILKSNTEDWPSNIKLRTIKNKGLDLLVLNSKINQQKSNISINMDAVAQANASNNPIYKDLIANISNEKFYSFYKNYAAKCLREEILSVYIKQLIYFNKSKFDQRYIMPLVDLVKKIYNKNIKFNIVDLKYIYLNSYIFSETLLTKLKNRKNNILKVLDKSLWLFTVPDMDKLAVYNDIYTREKRLQNLKANSFTKVESLNLKTSNNNKILQLLFSGNSEISRVNTVNNKQNIKINSYEDFLHVKPKPNDGVDSLLSAVYTTRSLDIFKNYKTSKHVDNICKTYNGISIENQKQATCAAIPLNLRCCDYTHDRQQKVFKNIKNVDVTGIRIEAAGRLTKRNTAAKSVSKLRYTGNIKDMDSSYKGLSSVTLRGFAKSNLQHTKSESYIRIGSYGMKVWISSFLSRRIYLLLISIYLFHI</sequence>
<keyword evidence="1" id="KW-0496">Mitochondrion</keyword>
<geneLocation type="mitochondrion" evidence="1"/>
<evidence type="ECO:0000313" key="1">
    <source>
        <dbReference type="EMBL" id="ATO89317.1"/>
    </source>
</evidence>
<keyword evidence="1" id="KW-0689">Ribosomal protein</keyword>
<dbReference type="EMBL" id="KY460674">
    <property type="protein sequence ID" value="ATO89317.1"/>
    <property type="molecule type" value="Genomic_DNA"/>
</dbReference>
<dbReference type="GeneID" id="34949267"/>
<proteinExistence type="predicted"/>
<name>A0A2D1P9S5_9LECA</name>
<dbReference type="AlphaFoldDB" id="A0A2D1P9S5"/>
<gene>
    <name evidence="1" type="primary">rps3</name>
</gene>